<dbReference type="RefSeq" id="WP_114586883.1">
    <property type="nucleotide sequence ID" value="NZ_CP031148.1"/>
</dbReference>
<dbReference type="SUPFAM" id="SSF160113">
    <property type="entry name" value="YegP-like"/>
    <property type="match status" value="1"/>
</dbReference>
<dbReference type="AlphaFoldDB" id="A0A345EG57"/>
<dbReference type="InterPro" id="IPR010879">
    <property type="entry name" value="DUF1508"/>
</dbReference>
<dbReference type="KEGG" id="haj:DU500_15740"/>
<evidence type="ECO:0000313" key="5">
    <source>
        <dbReference type="Proteomes" id="UP000253273"/>
    </source>
</evidence>
<reference evidence="2 5" key="2">
    <citation type="submission" date="2018-07" db="EMBL/GenBank/DDBJ databases">
        <title>Genome sequences of Haloplanus sp. CBA1113.</title>
        <authorList>
            <person name="Kim Y.B."/>
            <person name="Roh S.W."/>
        </authorList>
    </citation>
    <scope>NUCLEOTIDE SEQUENCE [LARGE SCALE GENOMIC DNA]</scope>
    <source>
        <strain evidence="2 5">CBA1113</strain>
    </source>
</reference>
<accession>A0A345EG57</accession>
<proteinExistence type="predicted"/>
<dbReference type="OrthoDB" id="108721at2157"/>
<dbReference type="Proteomes" id="UP000253273">
    <property type="component" value="Chromosome"/>
</dbReference>
<evidence type="ECO:0000313" key="2">
    <source>
        <dbReference type="EMBL" id="AXG07762.1"/>
    </source>
</evidence>
<dbReference type="Proteomes" id="UP000252985">
    <property type="component" value="Chromosome"/>
</dbReference>
<dbReference type="EMBL" id="CP031150">
    <property type="protein sequence ID" value="AXG07762.1"/>
    <property type="molecule type" value="Genomic_DNA"/>
</dbReference>
<dbReference type="InterPro" id="IPR036913">
    <property type="entry name" value="YegP-like_sf"/>
</dbReference>
<feature type="domain" description="DUF1508" evidence="1">
    <location>
        <begin position="14"/>
        <end position="57"/>
    </location>
</feature>
<name>A0A345EG57_9EURY</name>
<evidence type="ECO:0000313" key="3">
    <source>
        <dbReference type="EMBL" id="AXG11179.1"/>
    </source>
</evidence>
<organism evidence="3 4">
    <name type="scientific">Haloplanus rubicundus</name>
    <dbReference type="NCBI Taxonomy" id="1547898"/>
    <lineage>
        <taxon>Archaea</taxon>
        <taxon>Methanobacteriati</taxon>
        <taxon>Methanobacteriota</taxon>
        <taxon>Stenosarchaea group</taxon>
        <taxon>Halobacteria</taxon>
        <taxon>Halobacteriales</taxon>
        <taxon>Haloferacaceae</taxon>
        <taxon>Haloplanus</taxon>
    </lineage>
</organism>
<dbReference type="Gene3D" id="2.30.29.80">
    <property type="match status" value="1"/>
</dbReference>
<reference evidence="3 4" key="1">
    <citation type="submission" date="2018-07" db="EMBL/GenBank/DDBJ databases">
        <title>Genome sequences of Haloplanus sp. CBA1112.</title>
        <authorList>
            <person name="Kim Y.B."/>
            <person name="Roh S.W."/>
        </authorList>
    </citation>
    <scope>NUCLEOTIDE SEQUENCE [LARGE SCALE GENOMIC DNA]</scope>
    <source>
        <strain evidence="3 4">CBA1112</strain>
    </source>
</reference>
<sequence length="62" mass="6691">MASATFQLIETPEGFRWRLRTDDGAVVATSDGVYDTEHAAARDVQRLKRVAPDAGVESVDAA</sequence>
<accession>A0A345E6E0</accession>
<gene>
    <name evidence="3" type="ORF">DU484_15720</name>
    <name evidence="2" type="ORF">DU500_15740</name>
</gene>
<dbReference type="Pfam" id="PF07411">
    <property type="entry name" value="DUF1508"/>
    <property type="match status" value="1"/>
</dbReference>
<keyword evidence="5" id="KW-1185">Reference proteome</keyword>
<dbReference type="GeneID" id="37288456"/>
<dbReference type="EMBL" id="CP031148">
    <property type="protein sequence ID" value="AXG11179.1"/>
    <property type="molecule type" value="Genomic_DNA"/>
</dbReference>
<dbReference type="KEGG" id="haq:DU484_15720"/>
<evidence type="ECO:0000259" key="1">
    <source>
        <dbReference type="Pfam" id="PF07411"/>
    </source>
</evidence>
<evidence type="ECO:0000313" key="4">
    <source>
        <dbReference type="Proteomes" id="UP000252985"/>
    </source>
</evidence>
<protein>
    <submittedName>
        <fullName evidence="3">DUF1508 domain-containing protein</fullName>
    </submittedName>
</protein>